<feature type="signal peptide" evidence="1">
    <location>
        <begin position="1"/>
        <end position="29"/>
    </location>
</feature>
<name>A0A7T3BLQ1_NEICI</name>
<reference evidence="2 3" key="1">
    <citation type="submission" date="2020-12" db="EMBL/GenBank/DDBJ databases">
        <title>FDA dAtabase for Regulatory Grade micrObial Sequences (FDA-ARGOS): Supporting development and validation of Infectious Disease Dx tests.</title>
        <authorList>
            <person name="Sproer C."/>
            <person name="Gronow S."/>
            <person name="Severitt S."/>
            <person name="Schroder I."/>
            <person name="Tallon L."/>
            <person name="Sadzewicz L."/>
            <person name="Zhao X."/>
            <person name="Boylan J."/>
            <person name="Ott S."/>
            <person name="Bowen H."/>
            <person name="Vavikolanu K."/>
            <person name="Mehta A."/>
            <person name="Aluvathingal J."/>
            <person name="Nadendla S."/>
            <person name="Lowell S."/>
            <person name="Myers T."/>
            <person name="Yan Y."/>
            <person name="Sichtig H."/>
        </authorList>
    </citation>
    <scope>NUCLEOTIDE SEQUENCE [LARGE SCALE GENOMIC DNA]</scope>
    <source>
        <strain evidence="2 3">FDAARGOS_871</strain>
    </source>
</reference>
<accession>A0A7T3BLQ1</accession>
<protein>
    <recommendedName>
        <fullName evidence="4">Periplasmic protein</fullName>
    </recommendedName>
</protein>
<dbReference type="RefSeq" id="WP_111726923.1">
    <property type="nucleotide sequence ID" value="NZ_CP065726.1"/>
</dbReference>
<evidence type="ECO:0000313" key="3">
    <source>
        <dbReference type="Proteomes" id="UP000594865"/>
    </source>
</evidence>
<sequence>MPLPDTSRFVKPVASFLGIALLSCQISHAAPSYISLNDFQPNCDIRRLGLTPEQHNELRKIRAAFKLANDKARIKRTRSELSRRQVIVGIISSYSFNRGDARDYVENRYLSSMDFAVDELEIQHRFFHILTPQQQQLWLSSCLK</sequence>
<dbReference type="EMBL" id="CP065726">
    <property type="protein sequence ID" value="QPT37325.1"/>
    <property type="molecule type" value="Genomic_DNA"/>
</dbReference>
<dbReference type="Proteomes" id="UP000594865">
    <property type="component" value="Chromosome"/>
</dbReference>
<feature type="chain" id="PRO_5032418365" description="Periplasmic protein" evidence="1">
    <location>
        <begin position="30"/>
        <end position="144"/>
    </location>
</feature>
<dbReference type="AlphaFoldDB" id="A0A7T3BLQ1"/>
<keyword evidence="1" id="KW-0732">Signal</keyword>
<dbReference type="Gene3D" id="1.20.120.1490">
    <property type="match status" value="1"/>
</dbReference>
<gene>
    <name evidence="2" type="ORF">I6G28_05055</name>
</gene>
<keyword evidence="3" id="KW-1185">Reference proteome</keyword>
<organism evidence="2 3">
    <name type="scientific">Neisseria cinerea</name>
    <dbReference type="NCBI Taxonomy" id="483"/>
    <lineage>
        <taxon>Bacteria</taxon>
        <taxon>Pseudomonadati</taxon>
        <taxon>Pseudomonadota</taxon>
        <taxon>Betaproteobacteria</taxon>
        <taxon>Neisseriales</taxon>
        <taxon>Neisseriaceae</taxon>
        <taxon>Neisseria</taxon>
    </lineage>
</organism>
<evidence type="ECO:0000313" key="2">
    <source>
        <dbReference type="EMBL" id="QPT37325.1"/>
    </source>
</evidence>
<proteinExistence type="predicted"/>
<dbReference type="GeneID" id="84021055"/>
<evidence type="ECO:0008006" key="4">
    <source>
        <dbReference type="Google" id="ProtNLM"/>
    </source>
</evidence>
<evidence type="ECO:0000256" key="1">
    <source>
        <dbReference type="SAM" id="SignalP"/>
    </source>
</evidence>